<dbReference type="PANTHER" id="PTHR48043:SF145">
    <property type="entry name" value="FI06409P-RELATED"/>
    <property type="match status" value="1"/>
</dbReference>
<reference evidence="5" key="1">
    <citation type="submission" date="2017-10" db="EMBL/GenBank/DDBJ databases">
        <title>Transcriptome Assembly of Sugarcane Aphid Adults.</title>
        <authorList>
            <person name="Scully E.D."/>
            <person name="Palmer N.A."/>
            <person name="Geib S.M."/>
            <person name="Sarath G."/>
            <person name="Sattler S.E."/>
        </authorList>
    </citation>
    <scope>NUCLEOTIDE SEQUENCE</scope>
    <source>
        <tissue evidence="5">Whole body</tissue>
    </source>
</reference>
<feature type="transmembrane region" description="Helical" evidence="4">
    <location>
        <begin position="470"/>
        <end position="494"/>
    </location>
</feature>
<organism evidence="5">
    <name type="scientific">Melanaphis sacchari</name>
    <dbReference type="NCBI Taxonomy" id="742174"/>
    <lineage>
        <taxon>Eukaryota</taxon>
        <taxon>Metazoa</taxon>
        <taxon>Ecdysozoa</taxon>
        <taxon>Arthropoda</taxon>
        <taxon>Hexapoda</taxon>
        <taxon>Insecta</taxon>
        <taxon>Pterygota</taxon>
        <taxon>Neoptera</taxon>
        <taxon>Paraneoptera</taxon>
        <taxon>Hemiptera</taxon>
        <taxon>Sternorrhyncha</taxon>
        <taxon>Aphidomorpha</taxon>
        <taxon>Aphidoidea</taxon>
        <taxon>Aphididae</taxon>
        <taxon>Aphidini</taxon>
        <taxon>Melanaphis</taxon>
    </lineage>
</organism>
<evidence type="ECO:0000313" key="5">
    <source>
        <dbReference type="EMBL" id="MBW18277.1"/>
    </source>
</evidence>
<keyword evidence="4" id="KW-0812">Transmembrane</keyword>
<proteinExistence type="inferred from homology"/>
<dbReference type="OrthoDB" id="5835829at2759"/>
<dbReference type="Pfam" id="PF00201">
    <property type="entry name" value="UDPGT"/>
    <property type="match status" value="1"/>
</dbReference>
<evidence type="ECO:0000256" key="4">
    <source>
        <dbReference type="SAM" id="Phobius"/>
    </source>
</evidence>
<dbReference type="GO" id="GO:0008194">
    <property type="term" value="F:UDP-glycosyltransferase activity"/>
    <property type="evidence" value="ECO:0007669"/>
    <property type="project" value="InterPro"/>
</dbReference>
<sequence length="502" mass="57917">MNTKCLLWIFIGLITTYTINAAKILAFTPIAGASHWNVMSSVLEVLLNRGHSITVVTPFLRKIPHENYTEIDISKLVPLAIGSSWKTVIEVYKPPSECLKFLNDVHLKTCNSIFDHPNLQRALHVGHYDLVITELLGSRCDLYLANYLGVPHIAIVSSQMITWYQDSFDSPSNPSYISNLQSPYLKPETFVQRFWNFIDYAIICTYFKYIDTAATVMGRKYFGDSRPHAEVLLRNVSMVFLNTHSNFDLAKPLATNFKEIGGIHLKPPKPLPTDLEEFINNSEHGVIYFSLGSVIRMEDLPINIQHGLKEGFKELPQKILWKLESDKPIIDLPENIITRKWFPQYDIIRHPNVKLFITHGGNSGVIEATSAGIPVLGFPVFFDQPRNLELFKHWGSGLFVDYNNFTKEDFVYKIKQIISDKRFKENAMDLSHRYHDRPLNPKDTVAYWTEYVLRHNGAHHLKSQIINTKWYQYFSLDFLAITFVITMSLLYFFYNVISIILN</sequence>
<dbReference type="PANTHER" id="PTHR48043">
    <property type="entry name" value="EG:EG0003.4 PROTEIN-RELATED"/>
    <property type="match status" value="1"/>
</dbReference>
<dbReference type="Gene3D" id="3.40.50.2000">
    <property type="entry name" value="Glycogen Phosphorylase B"/>
    <property type="match status" value="2"/>
</dbReference>
<dbReference type="SUPFAM" id="SSF53756">
    <property type="entry name" value="UDP-Glycosyltransferase/glycogen phosphorylase"/>
    <property type="match status" value="1"/>
</dbReference>
<dbReference type="AlphaFoldDB" id="A0A2H8TVL7"/>
<evidence type="ECO:0000256" key="1">
    <source>
        <dbReference type="ARBA" id="ARBA00009995"/>
    </source>
</evidence>
<accession>A0A2H8TVL7</accession>
<keyword evidence="4" id="KW-0472">Membrane</keyword>
<comment type="similarity">
    <text evidence="1">Belongs to the UDP-glycosyltransferase family.</text>
</comment>
<name>A0A2H8TVL7_9HEMI</name>
<keyword evidence="3 5" id="KW-0808">Transferase</keyword>
<protein>
    <submittedName>
        <fullName evidence="5">UDP-glucuronosyltransferase 2B7</fullName>
    </submittedName>
</protein>
<gene>
    <name evidence="5" type="primary">UGT2B7_1</name>
</gene>
<dbReference type="InterPro" id="IPR050271">
    <property type="entry name" value="UDP-glycosyltransferase"/>
</dbReference>
<dbReference type="FunFam" id="3.40.50.2000:FF:000021">
    <property type="entry name" value="UDP-glucuronosyltransferase"/>
    <property type="match status" value="1"/>
</dbReference>
<keyword evidence="4" id="KW-1133">Transmembrane helix</keyword>
<evidence type="ECO:0000256" key="3">
    <source>
        <dbReference type="ARBA" id="ARBA00022679"/>
    </source>
</evidence>
<evidence type="ECO:0000256" key="2">
    <source>
        <dbReference type="ARBA" id="ARBA00022676"/>
    </source>
</evidence>
<dbReference type="CDD" id="cd03784">
    <property type="entry name" value="GT1_Gtf-like"/>
    <property type="match status" value="1"/>
</dbReference>
<keyword evidence="2" id="KW-0328">Glycosyltransferase</keyword>
<dbReference type="InterPro" id="IPR002213">
    <property type="entry name" value="UDP_glucos_trans"/>
</dbReference>
<dbReference type="EMBL" id="GFXV01006472">
    <property type="protein sequence ID" value="MBW18277.1"/>
    <property type="molecule type" value="Transcribed_RNA"/>
</dbReference>